<dbReference type="InterPro" id="IPR012347">
    <property type="entry name" value="Ferritin-like"/>
</dbReference>
<proteinExistence type="predicted"/>
<feature type="domain" description="DUF2383" evidence="1">
    <location>
        <begin position="6"/>
        <end position="115"/>
    </location>
</feature>
<dbReference type="PIRSF" id="PIRSF029477">
    <property type="entry name" value="UCP029477"/>
    <property type="match status" value="1"/>
</dbReference>
<comment type="caution">
    <text evidence="2">The sequence shown here is derived from an EMBL/GenBank/DDBJ whole genome shotgun (WGS) entry which is preliminary data.</text>
</comment>
<dbReference type="InterPro" id="IPR011971">
    <property type="entry name" value="CHP02284"/>
</dbReference>
<dbReference type="EMBL" id="JBHTLN010000001">
    <property type="protein sequence ID" value="MFD1122476.1"/>
    <property type="molecule type" value="Genomic_DNA"/>
</dbReference>
<organism evidence="2 3">
    <name type="scientific">Methylophilus flavus</name>
    <dbReference type="NCBI Taxonomy" id="640084"/>
    <lineage>
        <taxon>Bacteria</taxon>
        <taxon>Pseudomonadati</taxon>
        <taxon>Pseudomonadota</taxon>
        <taxon>Betaproteobacteria</taxon>
        <taxon>Nitrosomonadales</taxon>
        <taxon>Methylophilaceae</taxon>
        <taxon>Methylophilus</taxon>
    </lineage>
</organism>
<dbReference type="RefSeq" id="WP_379032925.1">
    <property type="nucleotide sequence ID" value="NZ_JBHTLN010000001.1"/>
</dbReference>
<evidence type="ECO:0000259" key="1">
    <source>
        <dbReference type="Pfam" id="PF09537"/>
    </source>
</evidence>
<reference evidence="3" key="1">
    <citation type="journal article" date="2019" name="Int. J. Syst. Evol. Microbiol.">
        <title>The Global Catalogue of Microorganisms (GCM) 10K type strain sequencing project: providing services to taxonomists for standard genome sequencing and annotation.</title>
        <authorList>
            <consortium name="The Broad Institute Genomics Platform"/>
            <consortium name="The Broad Institute Genome Sequencing Center for Infectious Disease"/>
            <person name="Wu L."/>
            <person name="Ma J."/>
        </authorList>
    </citation>
    <scope>NUCLEOTIDE SEQUENCE [LARGE SCALE GENOMIC DNA]</scope>
    <source>
        <strain evidence="3">CCUG 58411</strain>
    </source>
</reference>
<evidence type="ECO:0000313" key="2">
    <source>
        <dbReference type="EMBL" id="MFD1122476.1"/>
    </source>
</evidence>
<dbReference type="NCBIfam" id="TIGR02284">
    <property type="entry name" value="PA2169 family four-helix-bundle protein"/>
    <property type="match status" value="1"/>
</dbReference>
<protein>
    <submittedName>
        <fullName evidence="2">PA2169 family four-helix-bundle protein</fullName>
    </submittedName>
</protein>
<dbReference type="Proteomes" id="UP001597206">
    <property type="component" value="Unassembled WGS sequence"/>
</dbReference>
<dbReference type="Pfam" id="PF09537">
    <property type="entry name" value="DUF2383"/>
    <property type="match status" value="1"/>
</dbReference>
<sequence length="155" mass="17176">MVDNNDVIAILNELIETSKDGEEGFRSSAGHVDDARLRDFFLRRSKEVGESVRELQALVTSLGGVSVNATSIGGTLHRRWIDLKTALTANDNLAVLNETERGEDVALAAYREALEIDLPQDIRTIVIRQLEGVKRNHDLVKQLRDVFDAEAAVHS</sequence>
<gene>
    <name evidence="2" type="ORF">ACFQ2T_08185</name>
</gene>
<dbReference type="Gene3D" id="1.20.1260.10">
    <property type="match status" value="1"/>
</dbReference>
<dbReference type="InterPro" id="IPR019052">
    <property type="entry name" value="DUF2383"/>
</dbReference>
<dbReference type="InterPro" id="IPR016920">
    <property type="entry name" value="UCP029477"/>
</dbReference>
<evidence type="ECO:0000313" key="3">
    <source>
        <dbReference type="Proteomes" id="UP001597206"/>
    </source>
</evidence>
<accession>A0ABW3PFU2</accession>
<keyword evidence="3" id="KW-1185">Reference proteome</keyword>
<name>A0ABW3PFU2_9PROT</name>